<accession>V7HYK5</accession>
<dbReference type="RefSeq" id="WP_023858837.1">
    <property type="nucleotide sequence ID" value="NZ_AWWH01000037.1"/>
</dbReference>
<dbReference type="InterPro" id="IPR002641">
    <property type="entry name" value="PNPLA_dom"/>
</dbReference>
<feature type="active site" description="Proton acceptor" evidence="4">
    <location>
        <position position="160"/>
    </location>
</feature>
<feature type="active site" description="Nucleophile" evidence="4">
    <location>
        <position position="40"/>
    </location>
</feature>
<dbReference type="Pfam" id="PF01734">
    <property type="entry name" value="Patatin"/>
    <property type="match status" value="1"/>
</dbReference>
<keyword evidence="1 4" id="KW-0378">Hydrolase</keyword>
<dbReference type="InterPro" id="IPR050301">
    <property type="entry name" value="NTE"/>
</dbReference>
<sequence>MYYNAALVLEGGGMRGNYTAGVLDAFIANDIQFKCVIGVSAGALAGVNFVSKQFRRTFEVNCRYSKDKDYISFSRLLRKENFFNLEFLFADHGFEWHNFDERAYSRSETNFIPVATRLNDGKMVYFEKPIGQELEDALCASATLPFIAKPYQTSQGLCMDGGFSDSIPYDLAQKLGFNKIVVVRTQERSYRKKPTSRVMKELYLHEFKEYPDFAKAAITRPQVYNRSLNILDGLEELGEVYCIAPQEEVKVGRLERNPERISELYHVGFDDAIKAQSEMLTYLR</sequence>
<keyword evidence="3 4" id="KW-0443">Lipid metabolism</keyword>
<dbReference type="GO" id="GO:0016787">
    <property type="term" value="F:hydrolase activity"/>
    <property type="evidence" value="ECO:0007669"/>
    <property type="project" value="UniProtKB-UniRule"/>
</dbReference>
<name>V7HYK5_9LACO</name>
<evidence type="ECO:0000313" key="6">
    <source>
        <dbReference type="EMBL" id="ETA74952.1"/>
    </source>
</evidence>
<evidence type="ECO:0000256" key="2">
    <source>
        <dbReference type="ARBA" id="ARBA00022963"/>
    </source>
</evidence>
<dbReference type="Pfam" id="PF19890">
    <property type="entry name" value="DUF6363"/>
    <property type="match status" value="1"/>
</dbReference>
<keyword evidence="7" id="KW-1185">Reference proteome</keyword>
<evidence type="ECO:0000256" key="1">
    <source>
        <dbReference type="ARBA" id="ARBA00022801"/>
    </source>
</evidence>
<dbReference type="PROSITE" id="PS51635">
    <property type="entry name" value="PNPLA"/>
    <property type="match status" value="1"/>
</dbReference>
<dbReference type="PANTHER" id="PTHR14226">
    <property type="entry name" value="NEUROPATHY TARGET ESTERASE/SWISS CHEESE D.MELANOGASTER"/>
    <property type="match status" value="1"/>
</dbReference>
<dbReference type="CDD" id="cd07208">
    <property type="entry name" value="Pat_hypo_Ecoli_yjju_like"/>
    <property type="match status" value="1"/>
</dbReference>
<feature type="short sequence motif" description="DGA/G" evidence="4">
    <location>
        <begin position="160"/>
        <end position="162"/>
    </location>
</feature>
<dbReference type="Proteomes" id="UP000018559">
    <property type="component" value="Unassembled WGS sequence"/>
</dbReference>
<dbReference type="SUPFAM" id="SSF52151">
    <property type="entry name" value="FabD/lysophospholipase-like"/>
    <property type="match status" value="1"/>
</dbReference>
<proteinExistence type="predicted"/>
<feature type="short sequence motif" description="GXGXXG" evidence="4">
    <location>
        <begin position="11"/>
        <end position="16"/>
    </location>
</feature>
<evidence type="ECO:0000313" key="7">
    <source>
        <dbReference type="Proteomes" id="UP000018559"/>
    </source>
</evidence>
<dbReference type="PATRIC" id="fig|1392007.3.peg.231"/>
<gene>
    <name evidence="6" type="ORF">LEQ_1820c</name>
</gene>
<keyword evidence="2 4" id="KW-0442">Lipid degradation</keyword>
<feature type="domain" description="PNPLA" evidence="5">
    <location>
        <begin position="7"/>
        <end position="173"/>
    </location>
</feature>
<feature type="short sequence motif" description="GXSXG" evidence="4">
    <location>
        <begin position="38"/>
        <end position="42"/>
    </location>
</feature>
<reference evidence="6 7" key="1">
    <citation type="journal article" date="2014" name="Genome Announc.">
        <title>The Genome of the Predominant Equine Lactobacillus Species, Lactobacillus equi, Is Reflective of Its Lifestyle Adaptations to an Herbivorous Host.</title>
        <authorList>
            <person name="O'Donnell M.M."/>
            <person name="Harris H.M."/>
            <person name="O'Toole P.W."/>
            <person name="Ross R.P."/>
        </authorList>
    </citation>
    <scope>NUCLEOTIDE SEQUENCE [LARGE SCALE GENOMIC DNA]</scope>
    <source>
        <strain evidence="6 7">DPC 6820</strain>
    </source>
</reference>
<protein>
    <submittedName>
        <fullName evidence="6">Alpha-beta hydrolase superfamily esterase</fullName>
    </submittedName>
</protein>
<evidence type="ECO:0000259" key="5">
    <source>
        <dbReference type="PROSITE" id="PS51635"/>
    </source>
</evidence>
<organism evidence="6 7">
    <name type="scientific">Ligilactobacillus equi DPC 6820</name>
    <dbReference type="NCBI Taxonomy" id="1392007"/>
    <lineage>
        <taxon>Bacteria</taxon>
        <taxon>Bacillati</taxon>
        <taxon>Bacillota</taxon>
        <taxon>Bacilli</taxon>
        <taxon>Lactobacillales</taxon>
        <taxon>Lactobacillaceae</taxon>
        <taxon>Ligilactobacillus</taxon>
    </lineage>
</organism>
<dbReference type="InterPro" id="IPR037483">
    <property type="entry name" value="YjjU-like"/>
</dbReference>
<comment type="caution">
    <text evidence="6">The sequence shown here is derived from an EMBL/GenBank/DDBJ whole genome shotgun (WGS) entry which is preliminary data.</text>
</comment>
<dbReference type="InterPro" id="IPR045943">
    <property type="entry name" value="DUF6363"/>
</dbReference>
<dbReference type="InterPro" id="IPR016035">
    <property type="entry name" value="Acyl_Trfase/lysoPLipase"/>
</dbReference>
<evidence type="ECO:0000256" key="3">
    <source>
        <dbReference type="ARBA" id="ARBA00023098"/>
    </source>
</evidence>
<dbReference type="Gene3D" id="3.40.1090.10">
    <property type="entry name" value="Cytosolic phospholipase A2 catalytic domain"/>
    <property type="match status" value="2"/>
</dbReference>
<dbReference type="EMBL" id="AWWH01000037">
    <property type="protein sequence ID" value="ETA74952.1"/>
    <property type="molecule type" value="Genomic_DNA"/>
</dbReference>
<dbReference type="AlphaFoldDB" id="V7HYK5"/>
<evidence type="ECO:0000256" key="4">
    <source>
        <dbReference type="PROSITE-ProRule" id="PRU01161"/>
    </source>
</evidence>
<dbReference type="PANTHER" id="PTHR14226:SF25">
    <property type="entry name" value="PHOSPHOESTERASE"/>
    <property type="match status" value="1"/>
</dbReference>
<dbReference type="GO" id="GO:0016042">
    <property type="term" value="P:lipid catabolic process"/>
    <property type="evidence" value="ECO:0007669"/>
    <property type="project" value="UniProtKB-UniRule"/>
</dbReference>